<dbReference type="GO" id="GO:0005739">
    <property type="term" value="C:mitochondrion"/>
    <property type="evidence" value="ECO:0007669"/>
    <property type="project" value="TreeGrafter"/>
</dbReference>
<evidence type="ECO:0000313" key="5">
    <source>
        <dbReference type="Proteomes" id="UP000472265"/>
    </source>
</evidence>
<name>A0A671YCF0_SPAAU</name>
<dbReference type="GO" id="GO:0003730">
    <property type="term" value="F:mRNA 3'-UTR binding"/>
    <property type="evidence" value="ECO:0007669"/>
    <property type="project" value="TreeGrafter"/>
</dbReference>
<reference evidence="4" key="3">
    <citation type="submission" date="2025-09" db="UniProtKB">
        <authorList>
            <consortium name="Ensembl"/>
        </authorList>
    </citation>
    <scope>IDENTIFICATION</scope>
</reference>
<dbReference type="Ensembl" id="ENSSAUT00010063001.1">
    <property type="protein sequence ID" value="ENSSAUP00010060068.1"/>
    <property type="gene ID" value="ENSSAUG00010023027.1"/>
</dbReference>
<dbReference type="Pfam" id="PF17177">
    <property type="entry name" value="PPR_long"/>
    <property type="match status" value="1"/>
</dbReference>
<dbReference type="Pfam" id="PF01535">
    <property type="entry name" value="PPR"/>
    <property type="match status" value="2"/>
</dbReference>
<evidence type="ECO:0000313" key="4">
    <source>
        <dbReference type="Ensembl" id="ENSSAUP00010060068.1"/>
    </source>
</evidence>
<dbReference type="OMA" id="HIDRNKI"/>
<dbReference type="InterPro" id="IPR033490">
    <property type="entry name" value="LRP130"/>
</dbReference>
<dbReference type="InterPro" id="IPR033443">
    <property type="entry name" value="PROP1-like_PPR_dom"/>
</dbReference>
<dbReference type="InterPro" id="IPR011990">
    <property type="entry name" value="TPR-like_helical_dom_sf"/>
</dbReference>
<dbReference type="PANTHER" id="PTHR46669">
    <property type="entry name" value="LEUCINE-RICH PPR MOTIF-CONTAINING PROTEIN, MITOCHONDRIAL"/>
    <property type="match status" value="1"/>
</dbReference>
<reference evidence="4" key="1">
    <citation type="submission" date="2021-04" db="EMBL/GenBank/DDBJ databases">
        <authorList>
            <consortium name="Wellcome Sanger Institute Data Sharing"/>
        </authorList>
    </citation>
    <scope>NUCLEOTIDE SEQUENCE [LARGE SCALE GENOMIC DNA]</scope>
</reference>
<reference evidence="4" key="2">
    <citation type="submission" date="2025-08" db="UniProtKB">
        <authorList>
            <consortium name="Ensembl"/>
        </authorList>
    </citation>
    <scope>IDENTIFICATION</scope>
</reference>
<organism evidence="4 5">
    <name type="scientific">Sparus aurata</name>
    <name type="common">Gilthead sea bream</name>
    <dbReference type="NCBI Taxonomy" id="8175"/>
    <lineage>
        <taxon>Eukaryota</taxon>
        <taxon>Metazoa</taxon>
        <taxon>Chordata</taxon>
        <taxon>Craniata</taxon>
        <taxon>Vertebrata</taxon>
        <taxon>Euteleostomi</taxon>
        <taxon>Actinopterygii</taxon>
        <taxon>Neopterygii</taxon>
        <taxon>Teleostei</taxon>
        <taxon>Neoteleostei</taxon>
        <taxon>Acanthomorphata</taxon>
        <taxon>Eupercaria</taxon>
        <taxon>Spariformes</taxon>
        <taxon>Sparidae</taxon>
        <taxon>Sparus</taxon>
    </lineage>
</organism>
<dbReference type="GO" id="GO:0070129">
    <property type="term" value="P:regulation of mitochondrial translation"/>
    <property type="evidence" value="ECO:0007669"/>
    <property type="project" value="TreeGrafter"/>
</dbReference>
<sequence length="1374" mass="153954">MAALLRSARLLKFSPSGLLQITGTKRNGPPLSRLYSGALGGTVWPNAAGCVRNYAVATEQKDDVSVAVRSKQAQEFDWALAKLDSSVRRTGRITKTLLYRIFHDICRKGYPSGNQALLLLRSCGSLLPEVPLAERTEIAHRVWDKLKELGAQYDVSHYNALLKVYIQNEFKFSPTDFLAKMEAANVQPNRVTYQRLIAAYCLNGDIEGASTILGFMKTKDLPITEAVFNSLVTGHACSGDIESAKNILAVMKGAGIEPGPDTYTALLNAYAEKGDLDSMKATLETAANADCSLMDRDLMQVIYTLAKAGHQQHIPELTEHLRQERGFVPDAMNLCLSLITQGLEDSAFHILKTFPVLQSDSLTSDSPNLGNFFLRHCVSMDTSLEKLGIYCKELQESNLHATPLSFTLSCALEANKSVLSFGLMKMMKEQGLPVRIHYFWPLLTHYVKDKDSAGVVAALKCMQELELSPDAETLSNYIFAIYPSIEAARQVFQVICRGKLSLPTVAHSLTLQPKSSLCQQKRSANTHSAVLQKNNVNAQMGVGSDKLANEIYSHDNCSLCVSVCLCVCACSHPEKVSYFLYNLIDSMPDKDVQAQEEKLRKYFNQLKKIMISQSIYRGIRNLLESYHVPELIKDVIVLVDPKERGLNDPVFALEKKLAELKAENEPIGTVLKQLIQALCFEENLQGALELKQQHEEAMTIGGYAFLLNLCCRHDNVEEAVNLKMEMSRKDSSLVLDANKYMGLVKTLSKHGRIEGMAVDILKEMKEKEVLIDDTQVTTMFHILNGLAAKGNIATIQRLQETIFTLGLAKPTTNLCSPLITAYLDSKDLSGALDAVVECCNRYKVLPRIHDIIVALVEEGNTELLQKAMDFVSQNRGEMTMLYDLFFAFLQTGRYREARKIIETPGLRARPGRLYWYAEKCISANKMESLEQMVDMTTKLFECDRDEMYSYILRLCKETNDWKKAEAVWTKMQEENVVPRDRTLRMLADILKNNGQEVPFDMPEVKKTKQTPDLKYVVPEYQVRLLTLCKKGKPKEAFELLKDAKEKGLVFSPSIYDQVIRSLFAEGLMEDAMAVKDIATSNLPAFQLSDIATNLLIVTLSKRGLTQDALEKLRSMLSEDRVPTQLALTRLVQALGSNGNVAGIKEVETLLKDLGININLSSMVFINNIALAHIKNGDVDSAVEVLEELYARPDSTHPSIAFVFRKVLEEENEKAIDKLSVMAERLANHFACYRPATDLFLQLLDIDKVEDAKFMLARCNAVAEQREMLISYMSRKAQNPGQVIIPHRLLLFKSYNFKEIGQTCFLNDLSSAKALYEQMQKEGIAADELSLKRLAVLLRNQGETVPFTEPPCKDRRRKRDEGRAAAALFTQCQDS</sequence>
<feature type="repeat" description="PPR" evidence="2">
    <location>
        <begin position="944"/>
        <end position="978"/>
    </location>
</feature>
<evidence type="ECO:0000256" key="2">
    <source>
        <dbReference type="PROSITE-ProRule" id="PRU00708"/>
    </source>
</evidence>
<keyword evidence="5" id="KW-1185">Reference proteome</keyword>
<dbReference type="GeneTree" id="ENSGT00960000186682"/>
<dbReference type="PANTHER" id="PTHR46669:SF1">
    <property type="entry name" value="LEUCINE-RICH PPR MOTIF-CONTAINING PROTEIN, MITOCHONDRIAL"/>
    <property type="match status" value="1"/>
</dbReference>
<feature type="domain" description="PROP1-like PPR" evidence="3">
    <location>
        <begin position="216"/>
        <end position="324"/>
    </location>
</feature>
<dbReference type="NCBIfam" id="TIGR00756">
    <property type="entry name" value="PPR"/>
    <property type="match status" value="1"/>
</dbReference>
<evidence type="ECO:0000259" key="3">
    <source>
        <dbReference type="Pfam" id="PF17177"/>
    </source>
</evidence>
<dbReference type="InterPro" id="IPR002885">
    <property type="entry name" value="PPR_rpt"/>
</dbReference>
<protein>
    <submittedName>
        <fullName evidence="4">Leucine rich pentatricopeptide repeat containing</fullName>
    </submittedName>
</protein>
<gene>
    <name evidence="4" type="primary">LRPPRC</name>
    <name evidence="4" type="synonym">lrpprc</name>
</gene>
<accession>A0A671YCF0</accession>
<dbReference type="PROSITE" id="PS51375">
    <property type="entry name" value="PPR"/>
    <property type="match status" value="4"/>
</dbReference>
<dbReference type="GO" id="GO:0005634">
    <property type="term" value="C:nucleus"/>
    <property type="evidence" value="ECO:0007669"/>
    <property type="project" value="TreeGrafter"/>
</dbReference>
<evidence type="ECO:0000256" key="1">
    <source>
        <dbReference type="ARBA" id="ARBA00022737"/>
    </source>
</evidence>
<keyword evidence="1" id="KW-0677">Repeat</keyword>
<dbReference type="Gene3D" id="1.25.40.10">
    <property type="entry name" value="Tetratricopeptide repeat domain"/>
    <property type="match status" value="4"/>
</dbReference>
<feature type="repeat" description="PPR" evidence="2">
    <location>
        <begin position="736"/>
        <end position="771"/>
    </location>
</feature>
<dbReference type="Proteomes" id="UP000472265">
    <property type="component" value="Chromosome 15"/>
</dbReference>
<feature type="repeat" description="PPR" evidence="2">
    <location>
        <begin position="189"/>
        <end position="223"/>
    </location>
</feature>
<feature type="repeat" description="PPR" evidence="2">
    <location>
        <begin position="224"/>
        <end position="258"/>
    </location>
</feature>
<proteinExistence type="predicted"/>